<gene>
    <name evidence="3" type="ORF">A9F13_27g00627</name>
</gene>
<dbReference type="InterPro" id="IPR027417">
    <property type="entry name" value="P-loop_NTPase"/>
</dbReference>
<dbReference type="PANTHER" id="PTHR16184">
    <property type="entry name" value="ELONGATOR COMPLEX PROTEIN 6"/>
    <property type="match status" value="1"/>
</dbReference>
<evidence type="ECO:0000256" key="1">
    <source>
        <dbReference type="ARBA" id="ARBA00005043"/>
    </source>
</evidence>
<proteinExistence type="inferred from homology"/>
<dbReference type="KEGG" id="clus:A9F13_27g00627"/>
<reference evidence="3 4" key="1">
    <citation type="submission" date="2017-04" db="EMBL/GenBank/DDBJ databases">
        <title>Draft genome of the yeast Clavispora lusitaniae type strain CBS 6936.</title>
        <authorList>
            <person name="Durrens P."/>
            <person name="Klopp C."/>
            <person name="Biteau N."/>
            <person name="Fitton-Ouhabi V."/>
            <person name="Dementhon K."/>
            <person name="Accoceberry I."/>
            <person name="Sherman D.J."/>
            <person name="Noel T."/>
        </authorList>
    </citation>
    <scope>NUCLEOTIDE SEQUENCE [LARGE SCALE GENOMIC DNA]</scope>
    <source>
        <strain evidence="3 4">CBS 6936</strain>
    </source>
</reference>
<comment type="similarity">
    <text evidence="2">Belongs to the ELP6 family.</text>
</comment>
<accession>A0AA91SZI5</accession>
<dbReference type="GO" id="GO:0033588">
    <property type="term" value="C:elongator holoenzyme complex"/>
    <property type="evidence" value="ECO:0007669"/>
    <property type="project" value="InterPro"/>
</dbReference>
<dbReference type="CDD" id="cd19495">
    <property type="entry name" value="Elp6"/>
    <property type="match status" value="1"/>
</dbReference>
<dbReference type="PANTHER" id="PTHR16184:SF6">
    <property type="entry name" value="ELONGATOR COMPLEX PROTEIN 6"/>
    <property type="match status" value="1"/>
</dbReference>
<sequence length="272" mass="30223">MASQQQDLVFYSDNSLLSTCSPSGDEHTLQVISHREGTDPSWLLNTLLENALLGTANSVNRDLVLKKNNRTSAVYVSFHNSADFVINSCRKQGLDLASSKNFTFVDCFSDLFTKKITKTDNCKQQLASLFTDILSKVVSQGSSNCVVFVEGLEILLAATDATSNDILRWVSKLNQACNSLFITINAESPMINMENENPQDPVFKITDFYIKLYHRSSLNVNISPLSTGRANDITGCLTVSRGSKPTSASIYVVEKEYVYHLSKESTVKLFFR</sequence>
<comment type="pathway">
    <text evidence="1">tRNA modification; 5-methoxycarbonylmethyl-2-thiouridine-tRNA biosynthesis.</text>
</comment>
<dbReference type="Gene3D" id="3.40.50.300">
    <property type="entry name" value="P-loop containing nucleotide triphosphate hydrolases"/>
    <property type="match status" value="1"/>
</dbReference>
<comment type="caution">
    <text evidence="3">The sequence shown here is derived from an EMBL/GenBank/DDBJ whole genome shotgun (WGS) entry which is preliminary data.</text>
</comment>
<dbReference type="AlphaFoldDB" id="A0AA91SZI5"/>
<evidence type="ECO:0000313" key="3">
    <source>
        <dbReference type="EMBL" id="OVF04517.1"/>
    </source>
</evidence>
<evidence type="ECO:0000256" key="2">
    <source>
        <dbReference type="ARBA" id="ARBA00008837"/>
    </source>
</evidence>
<name>A0AA91SZI5_CLALS</name>
<organism evidence="3 4">
    <name type="scientific">Clavispora lusitaniae</name>
    <name type="common">Candida lusitaniae</name>
    <dbReference type="NCBI Taxonomy" id="36911"/>
    <lineage>
        <taxon>Eukaryota</taxon>
        <taxon>Fungi</taxon>
        <taxon>Dikarya</taxon>
        <taxon>Ascomycota</taxon>
        <taxon>Saccharomycotina</taxon>
        <taxon>Pichiomycetes</taxon>
        <taxon>Metschnikowiaceae</taxon>
        <taxon>Clavispora</taxon>
    </lineage>
</organism>
<dbReference type="GO" id="GO:0002098">
    <property type="term" value="P:tRNA wobble uridine modification"/>
    <property type="evidence" value="ECO:0007669"/>
    <property type="project" value="InterPro"/>
</dbReference>
<dbReference type="InterPro" id="IPR018627">
    <property type="entry name" value="ELP6"/>
</dbReference>
<protein>
    <submittedName>
        <fullName evidence="3">Elongator subunit</fullName>
    </submittedName>
</protein>
<dbReference type="Proteomes" id="UP000195602">
    <property type="component" value="Unassembled WGS sequence"/>
</dbReference>
<dbReference type="EMBL" id="LYUB02000027">
    <property type="protein sequence ID" value="OVF04517.1"/>
    <property type="molecule type" value="Genomic_DNA"/>
</dbReference>
<evidence type="ECO:0000313" key="4">
    <source>
        <dbReference type="Proteomes" id="UP000195602"/>
    </source>
</evidence>